<organism evidence="2 3">
    <name type="scientific">Arctia plantaginis</name>
    <name type="common">Wood tiger moth</name>
    <name type="synonym">Phalaena plantaginis</name>
    <dbReference type="NCBI Taxonomy" id="874455"/>
    <lineage>
        <taxon>Eukaryota</taxon>
        <taxon>Metazoa</taxon>
        <taxon>Ecdysozoa</taxon>
        <taxon>Arthropoda</taxon>
        <taxon>Hexapoda</taxon>
        <taxon>Insecta</taxon>
        <taxon>Pterygota</taxon>
        <taxon>Neoptera</taxon>
        <taxon>Endopterygota</taxon>
        <taxon>Lepidoptera</taxon>
        <taxon>Glossata</taxon>
        <taxon>Ditrysia</taxon>
        <taxon>Noctuoidea</taxon>
        <taxon>Erebidae</taxon>
        <taxon>Arctiinae</taxon>
        <taxon>Arctia</taxon>
    </lineage>
</organism>
<keyword evidence="1" id="KW-0732">Signal</keyword>
<feature type="signal peptide" evidence="1">
    <location>
        <begin position="1"/>
        <end position="18"/>
    </location>
</feature>
<dbReference type="Gene3D" id="3.15.10.30">
    <property type="entry name" value="Haemolymph juvenile hormone binding protein"/>
    <property type="match status" value="1"/>
</dbReference>
<dbReference type="Pfam" id="PF06585">
    <property type="entry name" value="JHBP"/>
    <property type="match status" value="1"/>
</dbReference>
<dbReference type="AlphaFoldDB" id="A0A8S1BAR8"/>
<dbReference type="InterPro" id="IPR038606">
    <property type="entry name" value="To_sf"/>
</dbReference>
<dbReference type="GO" id="GO:0005615">
    <property type="term" value="C:extracellular space"/>
    <property type="evidence" value="ECO:0007669"/>
    <property type="project" value="TreeGrafter"/>
</dbReference>
<comment type="caution">
    <text evidence="2">The sequence shown here is derived from an EMBL/GenBank/DDBJ whole genome shotgun (WGS) entry which is preliminary data.</text>
</comment>
<evidence type="ECO:0000313" key="2">
    <source>
        <dbReference type="EMBL" id="CAB3254892.1"/>
    </source>
</evidence>
<feature type="chain" id="PRO_5035941280" evidence="1">
    <location>
        <begin position="19"/>
        <end position="240"/>
    </location>
</feature>
<dbReference type="SMART" id="SM00700">
    <property type="entry name" value="JHBP"/>
    <property type="match status" value="1"/>
</dbReference>
<gene>
    <name evidence="2" type="ORF">APLA_LOCUS15029</name>
</gene>
<sequence>MRSFLFLVFFIYSANSSSAPFIKKCKGGDKKCLKEAIQKAIPILAIGQKELGIETLDPIFIKSLNASSNGLSLQFQDISGTGLKDCVVKKAKHDVSKLKLKIKLQCTVEFRGQFEMNGKLLLLPMEGKGDGRVILRKFVVSVESDLGEINCSDGQKHWTVQDYKYSYDLKDKPTIELRNVFNDNDVIGRTINEFINTSSDELVKDIGPPLFEVVLKKVVENINKFFKQVAVSDLTLDSTE</sequence>
<dbReference type="PANTHER" id="PTHR11008:SF32">
    <property type="entry name" value="CIRCADIAN CLOCK-CONTROLLED PROTEIN DAYWAKE-RELATED"/>
    <property type="match status" value="1"/>
</dbReference>
<name>A0A8S1BAR8_ARCPL</name>
<dbReference type="EMBL" id="CADEBD010000422">
    <property type="protein sequence ID" value="CAB3254892.1"/>
    <property type="molecule type" value="Genomic_DNA"/>
</dbReference>
<dbReference type="Proteomes" id="UP000494256">
    <property type="component" value="Unassembled WGS sequence"/>
</dbReference>
<dbReference type="OrthoDB" id="7464803at2759"/>
<evidence type="ECO:0000313" key="3">
    <source>
        <dbReference type="Proteomes" id="UP000494256"/>
    </source>
</evidence>
<protein>
    <submittedName>
        <fullName evidence="2">Uncharacterized protein</fullName>
    </submittedName>
</protein>
<dbReference type="InterPro" id="IPR010562">
    <property type="entry name" value="Haemolymph_juvenile_hormone-bd"/>
</dbReference>
<proteinExistence type="predicted"/>
<dbReference type="PANTHER" id="PTHR11008">
    <property type="entry name" value="PROTEIN TAKEOUT-LIKE PROTEIN"/>
    <property type="match status" value="1"/>
</dbReference>
<accession>A0A8S1BAR8</accession>
<evidence type="ECO:0000256" key="1">
    <source>
        <dbReference type="SAM" id="SignalP"/>
    </source>
</evidence>
<reference evidence="2 3" key="1">
    <citation type="submission" date="2020-04" db="EMBL/GenBank/DDBJ databases">
        <authorList>
            <person name="Wallbank WR R."/>
            <person name="Pardo Diaz C."/>
            <person name="Kozak K."/>
            <person name="Martin S."/>
            <person name="Jiggins C."/>
            <person name="Moest M."/>
            <person name="Warren A I."/>
            <person name="Byers J.R.P. K."/>
            <person name="Montejo-Kovacevich G."/>
            <person name="Yen C E."/>
        </authorList>
    </citation>
    <scope>NUCLEOTIDE SEQUENCE [LARGE SCALE GENOMIC DNA]</scope>
</reference>